<dbReference type="InterPro" id="IPR002792">
    <property type="entry name" value="TRAM_dom"/>
</dbReference>
<feature type="active site" description="Nucleophile" evidence="4">
    <location>
        <position position="475"/>
    </location>
</feature>
<feature type="binding site" evidence="4">
    <location>
        <position position="403"/>
    </location>
    <ligand>
        <name>S-adenosyl-L-methionine</name>
        <dbReference type="ChEBI" id="CHEBI:59789"/>
    </ligand>
</feature>
<name>A0A1M6CH94_BUTFI</name>
<dbReference type="CDD" id="cd02440">
    <property type="entry name" value="AdoMet_MTases"/>
    <property type="match status" value="1"/>
</dbReference>
<protein>
    <submittedName>
        <fullName evidence="7">23S rRNA (Uracil-5-)-methyltransferase RumA</fullName>
    </submittedName>
</protein>
<sequence length="520" mass="57983">MGPVGAAAPVFGDEKIMRKKRQIIEGTVIRRDFPNKGIVGDLVKVAADSAGKDGSENNTGSACEDVNTSDNCVKIEGTCVVKNALPGQRIRAVLTRSGKSRMEGRLLEVIEEAPDAIESSCPHFGICGSCHYLSMTYEQELALKEEQVKKLLSDAFKRQDTEPVWDGIKKSPIRFEYRNKMEFSFGDEVKDGPLSLGMHKRGSMHDIVTVKGCQIIDSDYRKVLTCVLDYFADMYAPNSKETVSFYHTMQKTGYLRHLLVRKARKTGQILIDLITTTQEEHDLTPLKDALLNLDLDGEIVGFLHTKNDSLSDAVVDQGTDIIYGQDHFTEELLGLKFDISPFSFFQTNSLSAEVLYDTVRDYVKEGMKEQGRDKAHILYDLYCGTGTISQLMSPVADKVIGVEIVEEAVEAARESVKRNNVNNCEFIAGDVLKVLDDIEERPDYIILDPPRDGIHPKALKKIIDYGVDHMVYVSCKPTSLQRDLVELQAAGYVIERACAVNQFPCTVHVETIVLLSRLPT</sequence>
<organism evidence="7 8">
    <name type="scientific">Butyrivibrio fibrisolvens DSM 3071</name>
    <dbReference type="NCBI Taxonomy" id="1121131"/>
    <lineage>
        <taxon>Bacteria</taxon>
        <taxon>Bacillati</taxon>
        <taxon>Bacillota</taxon>
        <taxon>Clostridia</taxon>
        <taxon>Lachnospirales</taxon>
        <taxon>Lachnospiraceae</taxon>
        <taxon>Butyrivibrio</taxon>
    </lineage>
</organism>
<dbReference type="PROSITE" id="PS01230">
    <property type="entry name" value="TRMA_1"/>
    <property type="match status" value="1"/>
</dbReference>
<dbReference type="GO" id="GO:0008173">
    <property type="term" value="F:RNA methyltransferase activity"/>
    <property type="evidence" value="ECO:0007669"/>
    <property type="project" value="InterPro"/>
</dbReference>
<dbReference type="InterPro" id="IPR029063">
    <property type="entry name" value="SAM-dependent_MTases_sf"/>
</dbReference>
<feature type="binding site" evidence="4">
    <location>
        <position position="346"/>
    </location>
    <ligand>
        <name>S-adenosyl-L-methionine</name>
        <dbReference type="ChEBI" id="CHEBI:59789"/>
    </ligand>
</feature>
<dbReference type="PANTHER" id="PTHR11061:SF30">
    <property type="entry name" value="TRNA (URACIL(54)-C(5))-METHYLTRANSFERASE"/>
    <property type="match status" value="1"/>
</dbReference>
<proteinExistence type="inferred from homology"/>
<dbReference type="InterPro" id="IPR030390">
    <property type="entry name" value="MeTrfase_TrmA_AS"/>
</dbReference>
<dbReference type="Gene3D" id="2.40.50.1070">
    <property type="match status" value="1"/>
</dbReference>
<feature type="domain" description="TRAM" evidence="6">
    <location>
        <begin position="36"/>
        <end position="108"/>
    </location>
</feature>
<dbReference type="InterPro" id="IPR012340">
    <property type="entry name" value="NA-bd_OB-fold"/>
</dbReference>
<dbReference type="InterPro" id="IPR010280">
    <property type="entry name" value="U5_MeTrfase_fam"/>
</dbReference>
<keyword evidence="1 4" id="KW-0489">Methyltransferase</keyword>
<dbReference type="Pfam" id="PF05958">
    <property type="entry name" value="tRNA_U5-meth_tr"/>
    <property type="match status" value="1"/>
</dbReference>
<gene>
    <name evidence="7" type="ORF">SAMN02745229_03343</name>
</gene>
<keyword evidence="2 4" id="KW-0808">Transferase</keyword>
<evidence type="ECO:0000313" key="7">
    <source>
        <dbReference type="EMBL" id="SHI60124.1"/>
    </source>
</evidence>
<dbReference type="PROSITE" id="PS51687">
    <property type="entry name" value="SAM_MT_RNA_M5U"/>
    <property type="match status" value="1"/>
</dbReference>
<evidence type="ECO:0000313" key="8">
    <source>
        <dbReference type="Proteomes" id="UP000184278"/>
    </source>
</evidence>
<dbReference type="SUPFAM" id="SSF53335">
    <property type="entry name" value="S-adenosyl-L-methionine-dependent methyltransferases"/>
    <property type="match status" value="1"/>
</dbReference>
<dbReference type="AlphaFoldDB" id="A0A1M6CH94"/>
<feature type="binding site" evidence="4">
    <location>
        <position position="382"/>
    </location>
    <ligand>
        <name>S-adenosyl-L-methionine</name>
        <dbReference type="ChEBI" id="CHEBI:59789"/>
    </ligand>
</feature>
<reference evidence="8" key="1">
    <citation type="submission" date="2016-11" db="EMBL/GenBank/DDBJ databases">
        <authorList>
            <person name="Varghese N."/>
            <person name="Submissions S."/>
        </authorList>
    </citation>
    <scope>NUCLEOTIDE SEQUENCE [LARGE SCALE GENOMIC DNA]</scope>
    <source>
        <strain evidence="8">DSM 3071</strain>
    </source>
</reference>
<dbReference type="GO" id="GO:0032259">
    <property type="term" value="P:methylation"/>
    <property type="evidence" value="ECO:0007669"/>
    <property type="project" value="UniProtKB-KW"/>
</dbReference>
<dbReference type="PROSITE" id="PS50926">
    <property type="entry name" value="TRAM"/>
    <property type="match status" value="1"/>
</dbReference>
<keyword evidence="3 4" id="KW-0949">S-adenosyl-L-methionine</keyword>
<evidence type="ECO:0000259" key="6">
    <source>
        <dbReference type="PROSITE" id="PS50926"/>
    </source>
</evidence>
<dbReference type="PANTHER" id="PTHR11061">
    <property type="entry name" value="RNA M5U METHYLTRANSFERASE"/>
    <property type="match status" value="1"/>
</dbReference>
<dbReference type="GO" id="GO:0006396">
    <property type="term" value="P:RNA processing"/>
    <property type="evidence" value="ECO:0007669"/>
    <property type="project" value="InterPro"/>
</dbReference>
<dbReference type="Gene3D" id="2.40.50.140">
    <property type="entry name" value="Nucleic acid-binding proteins"/>
    <property type="match status" value="1"/>
</dbReference>
<evidence type="ECO:0000256" key="4">
    <source>
        <dbReference type="PROSITE-ProRule" id="PRU01024"/>
    </source>
</evidence>
<keyword evidence="8" id="KW-1185">Reference proteome</keyword>
<dbReference type="Proteomes" id="UP000184278">
    <property type="component" value="Unassembled WGS sequence"/>
</dbReference>
<comment type="similarity">
    <text evidence="4">Belongs to the class I-like SAM-binding methyltransferase superfamily. RNA M5U methyltransferase family.</text>
</comment>
<feature type="active site" evidence="5">
    <location>
        <position position="475"/>
    </location>
</feature>
<dbReference type="STRING" id="1121131.SAMN02745229_03343"/>
<accession>A0A1M6CH94</accession>
<dbReference type="EMBL" id="FQXK01000034">
    <property type="protein sequence ID" value="SHI60124.1"/>
    <property type="molecule type" value="Genomic_DNA"/>
</dbReference>
<evidence type="ECO:0000256" key="3">
    <source>
        <dbReference type="ARBA" id="ARBA00022691"/>
    </source>
</evidence>
<evidence type="ECO:0000256" key="1">
    <source>
        <dbReference type="ARBA" id="ARBA00022603"/>
    </source>
</evidence>
<evidence type="ECO:0000256" key="2">
    <source>
        <dbReference type="ARBA" id="ARBA00022679"/>
    </source>
</evidence>
<evidence type="ECO:0000256" key="5">
    <source>
        <dbReference type="PROSITE-ProRule" id="PRU10015"/>
    </source>
</evidence>
<feature type="binding site" evidence="4">
    <location>
        <position position="448"/>
    </location>
    <ligand>
        <name>S-adenosyl-L-methionine</name>
        <dbReference type="ChEBI" id="CHEBI:59789"/>
    </ligand>
</feature>
<dbReference type="Gene3D" id="3.40.50.150">
    <property type="entry name" value="Vaccinia Virus protein VP39"/>
    <property type="match status" value="1"/>
</dbReference>
<dbReference type="NCBIfam" id="TIGR00479">
    <property type="entry name" value="rumA"/>
    <property type="match status" value="1"/>
</dbReference>